<feature type="compositionally biased region" description="Basic and acidic residues" evidence="1">
    <location>
        <begin position="252"/>
        <end position="266"/>
    </location>
</feature>
<organism evidence="2 3">
    <name type="scientific">Rhizoctonia solani</name>
    <dbReference type="NCBI Taxonomy" id="456999"/>
    <lineage>
        <taxon>Eukaryota</taxon>
        <taxon>Fungi</taxon>
        <taxon>Dikarya</taxon>
        <taxon>Basidiomycota</taxon>
        <taxon>Agaricomycotina</taxon>
        <taxon>Agaricomycetes</taxon>
        <taxon>Cantharellales</taxon>
        <taxon>Ceratobasidiaceae</taxon>
        <taxon>Rhizoctonia</taxon>
    </lineage>
</organism>
<proteinExistence type="predicted"/>
<evidence type="ECO:0000313" key="3">
    <source>
        <dbReference type="Proteomes" id="UP000650582"/>
    </source>
</evidence>
<name>A0A8H7LL13_9AGAM</name>
<accession>A0A8H7LL13</accession>
<dbReference type="Proteomes" id="UP000650582">
    <property type="component" value="Unassembled WGS sequence"/>
</dbReference>
<feature type="compositionally biased region" description="Polar residues" evidence="1">
    <location>
        <begin position="103"/>
        <end position="115"/>
    </location>
</feature>
<feature type="compositionally biased region" description="Polar residues" evidence="1">
    <location>
        <begin position="14"/>
        <end position="47"/>
    </location>
</feature>
<dbReference type="AlphaFoldDB" id="A0A8H7LL13"/>
<reference evidence="2" key="1">
    <citation type="submission" date="2020-09" db="EMBL/GenBank/DDBJ databases">
        <title>Comparative genome analyses of four rice-infecting Rhizoctonia solani isolates reveal extensive enrichment of homogalacturonan modification genes.</title>
        <authorList>
            <person name="Lee D.-Y."/>
            <person name="Jeon J."/>
            <person name="Kim K.-T."/>
            <person name="Cheong K."/>
            <person name="Song H."/>
            <person name="Choi G."/>
            <person name="Ko J."/>
            <person name="Opiyo S.O."/>
            <person name="Zuo S."/>
            <person name="Madhav S."/>
            <person name="Lee Y.-H."/>
            <person name="Wang G.-L."/>
        </authorList>
    </citation>
    <scope>NUCLEOTIDE SEQUENCE</scope>
    <source>
        <strain evidence="2">AG1-IA YN-7</strain>
    </source>
</reference>
<evidence type="ECO:0000256" key="1">
    <source>
        <dbReference type="SAM" id="MobiDB-lite"/>
    </source>
</evidence>
<protein>
    <submittedName>
        <fullName evidence="2">Uncharacterized protein</fullName>
    </submittedName>
</protein>
<dbReference type="EMBL" id="JACYCC010000110">
    <property type="protein sequence ID" value="KAF8675330.1"/>
    <property type="molecule type" value="Genomic_DNA"/>
</dbReference>
<comment type="caution">
    <text evidence="2">The sequence shown here is derived from an EMBL/GenBank/DDBJ whole genome shotgun (WGS) entry which is preliminary data.</text>
</comment>
<sequence length="266" mass="29392">MPPTSNRLLCPRSSAPSRLTSLRSSQATTTATGVTPRQAQFDSQLEDQPTKPERGCGLRKRVPTKRLSQYSKERQQSNERSARIQQGKEQKSKRHGKDKGKTCNGSANTQPHEGQTYINDARVSDNEEQLELNNPTFCNRFIHTLKKVLGWSFKHESKETLQAILDDLRADQATQNATQGGYPEVFSLSTQVLGKLATAFNKAQHVNGSNQRAAPSAPNPENTATESEDNDEPPPAKQTKLLKAPLIDPDDTATKPEDYDNKLPSG</sequence>
<gene>
    <name evidence="2" type="ORF">RHS04_06713</name>
</gene>
<evidence type="ECO:0000313" key="2">
    <source>
        <dbReference type="EMBL" id="KAF8675330.1"/>
    </source>
</evidence>
<feature type="compositionally biased region" description="Polar residues" evidence="1">
    <location>
        <begin position="206"/>
        <end position="225"/>
    </location>
</feature>
<feature type="compositionally biased region" description="Basic and acidic residues" evidence="1">
    <location>
        <begin position="71"/>
        <end position="90"/>
    </location>
</feature>
<feature type="region of interest" description="Disordered" evidence="1">
    <location>
        <begin position="1"/>
        <end position="115"/>
    </location>
</feature>
<feature type="region of interest" description="Disordered" evidence="1">
    <location>
        <begin position="206"/>
        <end position="266"/>
    </location>
</feature>
<feature type="non-terminal residue" evidence="2">
    <location>
        <position position="266"/>
    </location>
</feature>